<sequence length="1726" mass="194164">MDPVYISFLEEEVTHETDNTIVEETFNLDSFDVLVSYDTDIEQWRRYQKPYSTSEENTVRSEQTEKQFKQFYEFQLSKAEDCLEANYRNNQVATRKQNFDSTFDPKNIEVKGHMSEISYHSDAESVVSGSGVLGFGGDFGVHGGEVIKGRGSPASITSNGSSILSGASYSFSNYNHPGTHDTSFFPQRDLHHLADQIKNSPENVKLSSSNTTGNGDGIGVGNLGTEVRRASRDSALFQPIRSPIEEEEEVLGDIIIDGEPVEQIIARDISSTEESSIEPQQQSVEELTQELSDLEKEIKRLVVDIYSEKKVGLSSGTLETENISSENNKVETLVKPVDNSSSGETNKGGDSSTHTPGDCDLSIDVYSNPNIDITQLVNSVIAETMRSSSVGSKEERPQSAGSSNDMLQALSQSSGFALQQSSIGNPNFKSASAEQISAVIAKAEKQYRGKLNQHPVEKDSDQAKKPKSQTPVKELAGDVHEPPTKLPAPEYFKPLQMPHEIPVASDSTPVSTKPSPEQHSITPESHQTGDKLPIRPTPTTVKMPSMALIGQNTGLAVQSAVASKFSRKEESTSLFRSPVESVISSRNTESTLISGKKSQEREKSKKSRKSGKRGKHLDDISVTQSVETMSNASDTTNLTSVTLPSRGSSVTGSLPHTPKSDGKSKSFFGSIFSWGGNKEGEHPPGLPPHLSQMSTYEHGDHLSIHDENTHHSPIQDVHQPVTNETTDSGIGLSHADTPNQSESSSLPAESISATSTPIQYPKHNKAERHSYGMSGQRALFSASPRPKQSFEIHSDSSSSDIYTVMREKAMLEGKLESMASEAESAIHDRAQLLSEVAALKMQLRNQHSTADSALQEKSALVVDLETLKQNRVQLEHKILELQNKIEVKDNDIQNLTDELKSSQENNEELFHKLEQIRVNVTTKETSITMLKDKISTLQHELVAAHQEHSHSAGEMASLETDIQTLVNAKEWFQDQLQQAQGARAKLQQELMRAHSNAVSQGTMIENLKTENARIRQQLTETQQKALQEKEMLAKHLEAIEADMMNREATFEQMYRERQAAEEAVSLKMQRVEDDKNQLSSLIASSVQIEQQLEKSKKQLYVKEAALAVLEEEKTELVKRLTLAQESITSRDLQIESLESKCIDLEVQMKNLKTESFSHDELIQQLRNEKIALESALATAHEEKRSIDLACTRLQTDMGRVEKSFKTMKQDLQVKITAFEDVDKERNELKVKLEETEKELTEHKKTYQTRNADVASKTKLVEELKSNKILLEGEVAVMKKRVQMLENNYDTAKLEKENLEKDLISAEESVSDAQSELQTALEGKAHLEGQIEMMNMERETYAMLIEENNRLKQTLAEQQSISHREVADNKARILRLSSDLNHAQKSLKEKQKSYDSAVSTLTIKLKEAVEVRQRTEVQLQAVQNQVVSIKVEEQEKLESEVQTLKVELETTQIRKHTLETELHELQMKMVEDTNNYTNKIAKLERELQAMKDYSENQRRAEDFNRKMALELERERGRLAGVKQSHDALKHHTSVLETALARRESSLTEMVGQVQKLKREREDDEQKINERLFELEELLNEEKTLNIEIKKKLTAESNERSKLQRQSHSLSTDLEQLQQDVNSKSNEIHHVKEELSKIKESERQQRTEKEQLQLHLKGSRLQVERLKRQVDEKASQEPVLHDRIQTSKSELETLRVELSAARKEKFMFQAKVTELKGILKATVQQNKV</sequence>
<evidence type="ECO:0000313" key="7">
    <source>
        <dbReference type="Proteomes" id="UP000694865"/>
    </source>
</evidence>
<feature type="coiled-coil region" evidence="5">
    <location>
        <begin position="1404"/>
        <end position="1499"/>
    </location>
</feature>
<feature type="region of interest" description="Disordered" evidence="6">
    <location>
        <begin position="314"/>
        <end position="359"/>
    </location>
</feature>
<protein>
    <submittedName>
        <fullName evidence="8">Golgin subfamily A member 3-like</fullName>
    </submittedName>
</protein>
<feature type="compositionally biased region" description="Low complexity" evidence="6">
    <location>
        <begin position="665"/>
        <end position="676"/>
    </location>
</feature>
<organism evidence="7 8">
    <name type="scientific">Saccoglossus kowalevskii</name>
    <name type="common">Acorn worm</name>
    <dbReference type="NCBI Taxonomy" id="10224"/>
    <lineage>
        <taxon>Eukaryota</taxon>
        <taxon>Metazoa</taxon>
        <taxon>Hemichordata</taxon>
        <taxon>Enteropneusta</taxon>
        <taxon>Harrimaniidae</taxon>
        <taxon>Saccoglossus</taxon>
    </lineage>
</organism>
<feature type="compositionally biased region" description="Basic residues" evidence="6">
    <location>
        <begin position="604"/>
        <end position="615"/>
    </location>
</feature>
<evidence type="ECO:0000313" key="8">
    <source>
        <dbReference type="RefSeq" id="XP_006813197.1"/>
    </source>
</evidence>
<feature type="coiled-coil region" evidence="5">
    <location>
        <begin position="277"/>
        <end position="304"/>
    </location>
</feature>
<comment type="subcellular location">
    <subcellularLocation>
        <location evidence="1">Cytoplasm</location>
    </subcellularLocation>
</comment>
<dbReference type="Proteomes" id="UP000694865">
    <property type="component" value="Unplaced"/>
</dbReference>
<gene>
    <name evidence="8" type="primary">LOC100377065</name>
</gene>
<feature type="coiled-coil region" evidence="5">
    <location>
        <begin position="1545"/>
        <end position="1702"/>
    </location>
</feature>
<dbReference type="GeneID" id="100377065"/>
<feature type="coiled-coil region" evidence="5">
    <location>
        <begin position="1218"/>
        <end position="1360"/>
    </location>
</feature>
<feature type="region of interest" description="Disordered" evidence="6">
    <location>
        <begin position="498"/>
        <end position="540"/>
    </location>
</feature>
<keyword evidence="4 5" id="KW-0175">Coiled coil</keyword>
<dbReference type="InterPro" id="IPR051841">
    <property type="entry name" value="MT-Golgi_org_protein"/>
</dbReference>
<feature type="compositionally biased region" description="Basic and acidic residues" evidence="6">
    <location>
        <begin position="455"/>
        <end position="464"/>
    </location>
</feature>
<feature type="compositionally biased region" description="Polar residues" evidence="6">
    <location>
        <begin position="621"/>
        <end position="654"/>
    </location>
</feature>
<keyword evidence="3" id="KW-0597">Phosphoprotein</keyword>
<proteinExistence type="predicted"/>
<dbReference type="PANTHER" id="PTHR18902">
    <property type="entry name" value="NUCLEAR MITOTIC APPARATUS PROTEIN 1-RELATED"/>
    <property type="match status" value="1"/>
</dbReference>
<keyword evidence="7" id="KW-1185">Reference proteome</keyword>
<keyword evidence="2" id="KW-0963">Cytoplasm</keyword>
<reference evidence="8" key="1">
    <citation type="submission" date="2025-08" db="UniProtKB">
        <authorList>
            <consortium name="RefSeq"/>
        </authorList>
    </citation>
    <scope>IDENTIFICATION</scope>
    <source>
        <tissue evidence="8">Testes</tissue>
    </source>
</reference>
<feature type="region of interest" description="Disordered" evidence="6">
    <location>
        <begin position="453"/>
        <end position="485"/>
    </location>
</feature>
<feature type="compositionally biased region" description="Polar residues" evidence="6">
    <location>
        <begin position="582"/>
        <end position="593"/>
    </location>
</feature>
<accession>A0ABM0LZK6</accession>
<name>A0ABM0LZK6_SACKO</name>
<evidence type="ECO:0000256" key="5">
    <source>
        <dbReference type="SAM" id="Coils"/>
    </source>
</evidence>
<dbReference type="PANTHER" id="PTHR18902:SF31">
    <property type="entry name" value="PERICENTRIN_AKAP-450 CENTROSOMAL TARGETING DOMAIN-CONTAINING PROTEIN"/>
    <property type="match status" value="1"/>
</dbReference>
<feature type="compositionally biased region" description="Basic and acidic residues" evidence="6">
    <location>
        <begin position="697"/>
        <end position="710"/>
    </location>
</feature>
<feature type="compositionally biased region" description="Polar residues" evidence="6">
    <location>
        <begin position="314"/>
        <end position="327"/>
    </location>
</feature>
<feature type="compositionally biased region" description="Polar residues" evidence="6">
    <location>
        <begin position="338"/>
        <end position="355"/>
    </location>
</feature>
<feature type="compositionally biased region" description="Low complexity" evidence="6">
    <location>
        <begin position="741"/>
        <end position="755"/>
    </location>
</feature>
<evidence type="ECO:0000256" key="2">
    <source>
        <dbReference type="ARBA" id="ARBA00022490"/>
    </source>
</evidence>
<dbReference type="RefSeq" id="XP_006813197.1">
    <property type="nucleotide sequence ID" value="XM_006813134.1"/>
</dbReference>
<evidence type="ECO:0000256" key="1">
    <source>
        <dbReference type="ARBA" id="ARBA00004496"/>
    </source>
</evidence>
<feature type="coiled-coil region" evidence="5">
    <location>
        <begin position="1092"/>
        <end position="1182"/>
    </location>
</feature>
<evidence type="ECO:0000256" key="3">
    <source>
        <dbReference type="ARBA" id="ARBA00022553"/>
    </source>
</evidence>
<feature type="compositionally biased region" description="Polar residues" evidence="6">
    <location>
        <begin position="505"/>
        <end position="526"/>
    </location>
</feature>
<feature type="region of interest" description="Disordered" evidence="6">
    <location>
        <begin position="564"/>
        <end position="796"/>
    </location>
</feature>
<evidence type="ECO:0000256" key="4">
    <source>
        <dbReference type="ARBA" id="ARBA00023054"/>
    </source>
</evidence>
<feature type="coiled-coil region" evidence="5">
    <location>
        <begin position="850"/>
        <end position="1024"/>
    </location>
</feature>
<evidence type="ECO:0000256" key="6">
    <source>
        <dbReference type="SAM" id="MobiDB-lite"/>
    </source>
</evidence>